<keyword evidence="1" id="KW-1133">Transmembrane helix</keyword>
<feature type="transmembrane region" description="Helical" evidence="1">
    <location>
        <begin position="7"/>
        <end position="27"/>
    </location>
</feature>
<accession>A0A7C8GSW8</accession>
<dbReference type="OrthoDB" id="2360867at2"/>
<keyword evidence="1" id="KW-0472">Membrane</keyword>
<feature type="transmembrane region" description="Helical" evidence="1">
    <location>
        <begin position="185"/>
        <end position="206"/>
    </location>
</feature>
<feature type="transmembrane region" description="Helical" evidence="1">
    <location>
        <begin position="83"/>
        <end position="101"/>
    </location>
</feature>
<name>A0A7C8GSW8_9BACI</name>
<evidence type="ECO:0000256" key="1">
    <source>
        <dbReference type="SAM" id="Phobius"/>
    </source>
</evidence>
<proteinExistence type="predicted"/>
<gene>
    <name evidence="2" type="ORF">F9U64_13950</name>
</gene>
<evidence type="ECO:0000313" key="2">
    <source>
        <dbReference type="EMBL" id="KAB8130730.1"/>
    </source>
</evidence>
<feature type="transmembrane region" description="Helical" evidence="1">
    <location>
        <begin position="58"/>
        <end position="77"/>
    </location>
</feature>
<sequence length="212" mass="24491">MKKYELSFAVVASVITIAFLLVVNLITSTAHLWFIYPAFVILFWPVSLYSLKKGKHKQFSILCSLLLIAFLVVMNYINTPEYPWVIFGLFPILWWPILVLLGDRAKTIQVALIGSSSIILYYICLNIIMGAQHPWVIYPAFVVLWWPLAVYHGQRKSYFAFSIQASILISVFFITVNAITSPQAIWAIYPIFCVLWWPLSMYYFVYKKKAGI</sequence>
<dbReference type="EMBL" id="WEID01000069">
    <property type="protein sequence ID" value="KAB8130730.1"/>
    <property type="molecule type" value="Genomic_DNA"/>
</dbReference>
<feature type="transmembrane region" description="Helical" evidence="1">
    <location>
        <begin position="33"/>
        <end position="51"/>
    </location>
</feature>
<dbReference type="Proteomes" id="UP000480246">
    <property type="component" value="Unassembled WGS sequence"/>
</dbReference>
<dbReference type="RefSeq" id="WP_153404713.1">
    <property type="nucleotide sequence ID" value="NZ_ML762434.1"/>
</dbReference>
<evidence type="ECO:0000313" key="3">
    <source>
        <dbReference type="Proteomes" id="UP000480246"/>
    </source>
</evidence>
<feature type="transmembrane region" description="Helical" evidence="1">
    <location>
        <begin position="108"/>
        <end position="129"/>
    </location>
</feature>
<comment type="caution">
    <text evidence="2">The sequence shown here is derived from an EMBL/GenBank/DDBJ whole genome shotgun (WGS) entry which is preliminary data.</text>
</comment>
<organism evidence="2 3">
    <name type="scientific">Gracilibacillus oryzae</name>
    <dbReference type="NCBI Taxonomy" id="1672701"/>
    <lineage>
        <taxon>Bacteria</taxon>
        <taxon>Bacillati</taxon>
        <taxon>Bacillota</taxon>
        <taxon>Bacilli</taxon>
        <taxon>Bacillales</taxon>
        <taxon>Bacillaceae</taxon>
        <taxon>Gracilibacillus</taxon>
    </lineage>
</organism>
<feature type="transmembrane region" description="Helical" evidence="1">
    <location>
        <begin position="158"/>
        <end position="179"/>
    </location>
</feature>
<protein>
    <submittedName>
        <fullName evidence="2">Uncharacterized protein</fullName>
    </submittedName>
</protein>
<keyword evidence="3" id="KW-1185">Reference proteome</keyword>
<reference evidence="2 3" key="1">
    <citation type="submission" date="2019-10" db="EMBL/GenBank/DDBJ databases">
        <title>Gracilibacillus sp. nov. isolated from rice seeds.</title>
        <authorList>
            <person name="He S."/>
        </authorList>
    </citation>
    <scope>NUCLEOTIDE SEQUENCE [LARGE SCALE GENOMIC DNA]</scope>
    <source>
        <strain evidence="2 3">TD8</strain>
    </source>
</reference>
<dbReference type="AlphaFoldDB" id="A0A7C8GSW8"/>
<feature type="transmembrane region" description="Helical" evidence="1">
    <location>
        <begin position="135"/>
        <end position="151"/>
    </location>
</feature>
<keyword evidence="1" id="KW-0812">Transmembrane</keyword>